<protein>
    <submittedName>
        <fullName evidence="3">CSON003460 protein</fullName>
    </submittedName>
</protein>
<accession>A0A336L5Q9</accession>
<gene>
    <name evidence="3" type="primary">CSON003460</name>
</gene>
<dbReference type="EMBL" id="UFQT01001629">
    <property type="protein sequence ID" value="SSX31252.1"/>
    <property type="molecule type" value="Genomic_DNA"/>
</dbReference>
<dbReference type="PANTHER" id="PTHR46953:SF1">
    <property type="entry name" value="G-PROTEIN COUPLED RECEPTOR MTH-LIKE 1-RELATED"/>
    <property type="match status" value="1"/>
</dbReference>
<reference evidence="3" key="1">
    <citation type="submission" date="2018-04" db="EMBL/GenBank/DDBJ databases">
        <authorList>
            <person name="Go L.Y."/>
            <person name="Mitchell J.A."/>
        </authorList>
    </citation>
    <scope>NUCLEOTIDE SEQUENCE</scope>
    <source>
        <tissue evidence="3">Whole organism</tissue>
    </source>
</reference>
<dbReference type="Gene3D" id="1.20.1070.10">
    <property type="entry name" value="Rhodopsin 7-helix transmembrane proteins"/>
    <property type="match status" value="1"/>
</dbReference>
<name>A0A336L5Q9_CULSO</name>
<dbReference type="InterPro" id="IPR052808">
    <property type="entry name" value="GPCR_Mth-like"/>
</dbReference>
<reference evidence="4" key="2">
    <citation type="submission" date="2018-07" db="EMBL/GenBank/DDBJ databases">
        <authorList>
            <person name="Quirk P.G."/>
            <person name="Krulwich T.A."/>
        </authorList>
    </citation>
    <scope>NUCLEOTIDE SEQUENCE</scope>
</reference>
<sequence length="379" mass="43399">MNLIKRIILLKLLIILQSFTSINADSNKNLTGYTNKNCCRDDYLNFTGTLCVANDYSEYLPDIKCEKYVLLAESLDDEFEDGTACNVNYTTDNDITETLTLVCEEEPAHPYIIYLFPVSTIFLLLTIAVYLKTKSFKCGQDISVIIICTCLATVMVLRVIFLQNLDSELFYGLDEYVGKFALIAYNSDNYLSPCYTHLYGWTIPAIVIYLNCTQAFGDYSDDYLSREWYYKYLPISVLWCINLALFIILTTFIIARNLKGSIQIQSGCWQILRLILLASIWFTWLFEILSAKYPDVIPDFWYAMDIVNALHGVIVFIVMVICRKSIFSKLNGNSSNWSIFTNSSRSGSSDDQISNNRYFIHNLNSVIMTVGQNDLPKKC</sequence>
<feature type="transmembrane region" description="Helical" evidence="1">
    <location>
        <begin position="111"/>
        <end position="130"/>
    </location>
</feature>
<keyword evidence="1" id="KW-1133">Transmembrane helix</keyword>
<feature type="transmembrane region" description="Helical" evidence="1">
    <location>
        <begin position="142"/>
        <end position="161"/>
    </location>
</feature>
<evidence type="ECO:0000256" key="1">
    <source>
        <dbReference type="SAM" id="Phobius"/>
    </source>
</evidence>
<keyword evidence="1" id="KW-0812">Transmembrane</keyword>
<feature type="chain" id="PRO_5036062158" evidence="2">
    <location>
        <begin position="25"/>
        <end position="379"/>
    </location>
</feature>
<evidence type="ECO:0000256" key="2">
    <source>
        <dbReference type="SAM" id="SignalP"/>
    </source>
</evidence>
<feature type="transmembrane region" description="Helical" evidence="1">
    <location>
        <begin position="267"/>
        <end position="288"/>
    </location>
</feature>
<feature type="signal peptide" evidence="2">
    <location>
        <begin position="1"/>
        <end position="24"/>
    </location>
</feature>
<feature type="transmembrane region" description="Helical" evidence="1">
    <location>
        <begin position="232"/>
        <end position="255"/>
    </location>
</feature>
<keyword evidence="1" id="KW-0472">Membrane</keyword>
<organism evidence="3">
    <name type="scientific">Culicoides sonorensis</name>
    <name type="common">Biting midge</name>
    <dbReference type="NCBI Taxonomy" id="179676"/>
    <lineage>
        <taxon>Eukaryota</taxon>
        <taxon>Metazoa</taxon>
        <taxon>Ecdysozoa</taxon>
        <taxon>Arthropoda</taxon>
        <taxon>Hexapoda</taxon>
        <taxon>Insecta</taxon>
        <taxon>Pterygota</taxon>
        <taxon>Neoptera</taxon>
        <taxon>Endopterygota</taxon>
        <taxon>Diptera</taxon>
        <taxon>Nematocera</taxon>
        <taxon>Chironomoidea</taxon>
        <taxon>Ceratopogonidae</taxon>
        <taxon>Ceratopogoninae</taxon>
        <taxon>Culicoides</taxon>
        <taxon>Monoculicoides</taxon>
    </lineage>
</organism>
<evidence type="ECO:0000313" key="3">
    <source>
        <dbReference type="EMBL" id="SSX11687.1"/>
    </source>
</evidence>
<keyword evidence="2" id="KW-0732">Signal</keyword>
<evidence type="ECO:0000313" key="4">
    <source>
        <dbReference type="EMBL" id="SSX31252.1"/>
    </source>
</evidence>
<dbReference type="EMBL" id="UFQS01001629">
    <property type="protein sequence ID" value="SSX11687.1"/>
    <property type="molecule type" value="Genomic_DNA"/>
</dbReference>
<dbReference type="PANTHER" id="PTHR46953">
    <property type="entry name" value="G-PROTEIN COUPLED RECEPTOR MTH-LIKE 1-RELATED"/>
    <property type="match status" value="1"/>
</dbReference>
<dbReference type="VEuPathDB" id="VectorBase:CSON003460"/>
<dbReference type="AlphaFoldDB" id="A0A336L5Q9"/>
<feature type="transmembrane region" description="Helical" evidence="1">
    <location>
        <begin position="300"/>
        <end position="322"/>
    </location>
</feature>
<proteinExistence type="predicted"/>